<evidence type="ECO:0000313" key="6">
    <source>
        <dbReference type="Proteomes" id="UP001222087"/>
    </source>
</evidence>
<gene>
    <name evidence="5" type="ORF">PXX05_07975</name>
</gene>
<dbReference type="PANTHER" id="PTHR12215:SF10">
    <property type="entry name" value="L-AMINOADIPATE-SEMIALDEHYDE DEHYDROGENASE-PHOSPHOPANTETHEINYL TRANSFERASE"/>
    <property type="match status" value="1"/>
</dbReference>
<reference evidence="5 6" key="1">
    <citation type="submission" date="2023-02" db="EMBL/GenBank/DDBJ databases">
        <title>Genome Sequence of L. cardiaca H63T.</title>
        <authorList>
            <person name="Lopez A.E."/>
            <person name="Cianciotto N.P."/>
        </authorList>
    </citation>
    <scope>NUCLEOTIDE SEQUENCE [LARGE SCALE GENOMIC DNA]</scope>
    <source>
        <strain evidence="5 6">H63</strain>
    </source>
</reference>
<evidence type="ECO:0000259" key="3">
    <source>
        <dbReference type="Pfam" id="PF01648"/>
    </source>
</evidence>
<comment type="similarity">
    <text evidence="1">Belongs to the P-Pant transferase superfamily. Gsp/Sfp/HetI/AcpT family.</text>
</comment>
<name>A0ABY8AYU9_9GAMM</name>
<dbReference type="InterPro" id="IPR055066">
    <property type="entry name" value="AASDHPPT_N"/>
</dbReference>
<dbReference type="PANTHER" id="PTHR12215">
    <property type="entry name" value="PHOSPHOPANTETHEINE TRANSFERASE"/>
    <property type="match status" value="1"/>
</dbReference>
<organism evidence="5 6">
    <name type="scientific">Legionella cardiaca</name>
    <dbReference type="NCBI Taxonomy" id="1071983"/>
    <lineage>
        <taxon>Bacteria</taxon>
        <taxon>Pseudomonadati</taxon>
        <taxon>Pseudomonadota</taxon>
        <taxon>Gammaproteobacteria</taxon>
        <taxon>Legionellales</taxon>
        <taxon>Legionellaceae</taxon>
        <taxon>Legionella</taxon>
    </lineage>
</organism>
<evidence type="ECO:0000256" key="1">
    <source>
        <dbReference type="ARBA" id="ARBA00010990"/>
    </source>
</evidence>
<protein>
    <submittedName>
        <fullName evidence="5">4'-phosphopantetheinyl transferase superfamily protein</fullName>
    </submittedName>
</protein>
<dbReference type="Proteomes" id="UP001222087">
    <property type="component" value="Chromosome"/>
</dbReference>
<sequence>MLMTLFYPMPLDDYILQHDRIDIWEFSLANLPPCATSLLTKEEHERANRFYFERHQRRFIVARAMLRTILARYLKQDAATLSFEYNHHGKPQVQSSNLEFNLSHSAELALLAVGRQFPLGIDLEFFSARPYQGIAKNMFSPQEILNFSKLSPARQPLSFFHIWAQKEALIKACGLGLAYPTQQFDVPVVPPTNELIVDHKHQTTWQMISFMPQITCSAALCCSPSVKKINYSIINPLNFL</sequence>
<keyword evidence="6" id="KW-1185">Reference proteome</keyword>
<feature type="domain" description="4'-phosphopantetheinyl transferase N-terminal" evidence="4">
    <location>
        <begin position="34"/>
        <end position="112"/>
    </location>
</feature>
<accession>A0ABY8AYU9</accession>
<proteinExistence type="inferred from homology"/>
<keyword evidence="2 5" id="KW-0808">Transferase</keyword>
<dbReference type="Gene3D" id="3.90.470.20">
    <property type="entry name" value="4'-phosphopantetheinyl transferase domain"/>
    <property type="match status" value="2"/>
</dbReference>
<dbReference type="Pfam" id="PF01648">
    <property type="entry name" value="ACPS"/>
    <property type="match status" value="1"/>
</dbReference>
<evidence type="ECO:0000259" key="4">
    <source>
        <dbReference type="Pfam" id="PF22624"/>
    </source>
</evidence>
<evidence type="ECO:0000313" key="5">
    <source>
        <dbReference type="EMBL" id="WED44665.1"/>
    </source>
</evidence>
<feature type="domain" description="4'-phosphopantetheinyl transferase" evidence="3">
    <location>
        <begin position="118"/>
        <end position="206"/>
    </location>
</feature>
<evidence type="ECO:0000256" key="2">
    <source>
        <dbReference type="ARBA" id="ARBA00022679"/>
    </source>
</evidence>
<dbReference type="EMBL" id="CP119078">
    <property type="protein sequence ID" value="WED44665.1"/>
    <property type="molecule type" value="Genomic_DNA"/>
</dbReference>
<dbReference type="GO" id="GO:0016740">
    <property type="term" value="F:transferase activity"/>
    <property type="evidence" value="ECO:0007669"/>
    <property type="project" value="UniProtKB-KW"/>
</dbReference>
<dbReference type="InterPro" id="IPR008278">
    <property type="entry name" value="4-PPantetheinyl_Trfase_dom"/>
</dbReference>
<dbReference type="SUPFAM" id="SSF56214">
    <property type="entry name" value="4'-phosphopantetheinyl transferase"/>
    <property type="match status" value="2"/>
</dbReference>
<dbReference type="InterPro" id="IPR050559">
    <property type="entry name" value="P-Pant_transferase_sf"/>
</dbReference>
<dbReference type="InterPro" id="IPR037143">
    <property type="entry name" value="4-PPantetheinyl_Trfase_dom_sf"/>
</dbReference>
<dbReference type="Pfam" id="PF22624">
    <property type="entry name" value="AASDHPPT_N"/>
    <property type="match status" value="1"/>
</dbReference>